<dbReference type="EMBL" id="MLJW01002699">
    <property type="protein sequence ID" value="OIQ73898.1"/>
    <property type="molecule type" value="Genomic_DNA"/>
</dbReference>
<accession>A0A1J5PRY0</accession>
<reference evidence="1" key="1">
    <citation type="submission" date="2016-10" db="EMBL/GenBank/DDBJ databases">
        <title>Sequence of Gallionella enrichment culture.</title>
        <authorList>
            <person name="Poehlein A."/>
            <person name="Muehling M."/>
            <person name="Daniel R."/>
        </authorList>
    </citation>
    <scope>NUCLEOTIDE SEQUENCE</scope>
</reference>
<protein>
    <submittedName>
        <fullName evidence="1">Uncharacterized protein</fullName>
    </submittedName>
</protein>
<name>A0A1J5PRY0_9ZZZZ</name>
<sequence length="100" mass="9892">MPPAGSVGCDGSDQTSVAWPGVAVATACRPALLVPGGPWSTTNVVVAISAAVGAGAPVKVIVPAKDRPVGSSTRGDVRSAMATFVRVRVRYGAVPPLTPG</sequence>
<organism evidence="1">
    <name type="scientific">mine drainage metagenome</name>
    <dbReference type="NCBI Taxonomy" id="410659"/>
    <lineage>
        <taxon>unclassified sequences</taxon>
        <taxon>metagenomes</taxon>
        <taxon>ecological metagenomes</taxon>
    </lineage>
</organism>
<dbReference type="AlphaFoldDB" id="A0A1J5PRY0"/>
<evidence type="ECO:0000313" key="1">
    <source>
        <dbReference type="EMBL" id="OIQ73898.1"/>
    </source>
</evidence>
<proteinExistence type="predicted"/>
<comment type="caution">
    <text evidence="1">The sequence shown here is derived from an EMBL/GenBank/DDBJ whole genome shotgun (WGS) entry which is preliminary data.</text>
</comment>
<gene>
    <name evidence="1" type="ORF">GALL_444660</name>
</gene>